<dbReference type="EMBL" id="BAAAPN010000101">
    <property type="protein sequence ID" value="GAA1774290.1"/>
    <property type="molecule type" value="Genomic_DNA"/>
</dbReference>
<evidence type="ECO:0000313" key="1">
    <source>
        <dbReference type="EMBL" id="GAA1774290.1"/>
    </source>
</evidence>
<sequence>MKFTASRIALSRAIASAKTATGASGLDDVIFDVTGGVVTVSARKTESSTIGVVATVDGDGLDDGRAVLTSRDTQHLVKTDLGATVTVVGEGERLTVRGNYSASLWVARETVQAAIVPGDSELFRVAGTVFAAALARVLPSVNGSVLPVLGCVRVRIASGELQLVGSDRFTMAITTVRAISSQDGDVILPERVAKVLSKVKTGEVVATQRGDVTVISVDGLIVDFTTPFEYARIDRVHDAAVKVQDASVTVDSRALRAAFSRYGPRDVVHVRSDDVVLALGASSEALTASNVHIIDGYRVFDRWMNADLVRTALAALPAGPVMFATTSGGQSPTGREIVKPVIVTSSADPSTLVVLMPAGPGQHEARDA</sequence>
<dbReference type="RefSeq" id="WP_344068542.1">
    <property type="nucleotide sequence ID" value="NZ_BAAAPN010000101.1"/>
</dbReference>
<comment type="caution">
    <text evidence="1">The sequence shown here is derived from an EMBL/GenBank/DDBJ whole genome shotgun (WGS) entry which is preliminary data.</text>
</comment>
<accession>A0ABP4XG45</accession>
<organism evidence="1 2">
    <name type="scientific">Nostocoides vanveenii</name>
    <dbReference type="NCBI Taxonomy" id="330835"/>
    <lineage>
        <taxon>Bacteria</taxon>
        <taxon>Bacillati</taxon>
        <taxon>Actinomycetota</taxon>
        <taxon>Actinomycetes</taxon>
        <taxon>Micrococcales</taxon>
        <taxon>Intrasporangiaceae</taxon>
        <taxon>Nostocoides</taxon>
    </lineage>
</organism>
<proteinExistence type="predicted"/>
<evidence type="ECO:0008006" key="3">
    <source>
        <dbReference type="Google" id="ProtNLM"/>
    </source>
</evidence>
<evidence type="ECO:0000313" key="2">
    <source>
        <dbReference type="Proteomes" id="UP001501475"/>
    </source>
</evidence>
<protein>
    <recommendedName>
        <fullName evidence="3">DNA polymerase III subunit beta</fullName>
    </recommendedName>
</protein>
<dbReference type="Gene3D" id="3.70.10.10">
    <property type="match status" value="1"/>
</dbReference>
<reference evidence="2" key="1">
    <citation type="journal article" date="2019" name="Int. J. Syst. Evol. Microbiol.">
        <title>The Global Catalogue of Microorganisms (GCM) 10K type strain sequencing project: providing services to taxonomists for standard genome sequencing and annotation.</title>
        <authorList>
            <consortium name="The Broad Institute Genomics Platform"/>
            <consortium name="The Broad Institute Genome Sequencing Center for Infectious Disease"/>
            <person name="Wu L."/>
            <person name="Ma J."/>
        </authorList>
    </citation>
    <scope>NUCLEOTIDE SEQUENCE [LARGE SCALE GENOMIC DNA]</scope>
    <source>
        <strain evidence="2">JCM 15591</strain>
    </source>
</reference>
<dbReference type="InterPro" id="IPR001001">
    <property type="entry name" value="DNA_polIII_beta"/>
</dbReference>
<dbReference type="Gene3D" id="3.10.150.10">
    <property type="entry name" value="DNA Polymerase III, subunit A, domain 2"/>
    <property type="match status" value="1"/>
</dbReference>
<dbReference type="Proteomes" id="UP001501475">
    <property type="component" value="Unassembled WGS sequence"/>
</dbReference>
<keyword evidence="2" id="KW-1185">Reference proteome</keyword>
<gene>
    <name evidence="1" type="ORF">GCM10009810_34140</name>
</gene>
<name>A0ABP4XG45_9MICO</name>
<dbReference type="InterPro" id="IPR046938">
    <property type="entry name" value="DNA_clamp_sf"/>
</dbReference>
<dbReference type="SMART" id="SM00480">
    <property type="entry name" value="POL3Bc"/>
    <property type="match status" value="1"/>
</dbReference>
<dbReference type="SUPFAM" id="SSF55979">
    <property type="entry name" value="DNA clamp"/>
    <property type="match status" value="1"/>
</dbReference>